<reference evidence="1" key="1">
    <citation type="submission" date="2023-04" db="EMBL/GenBank/DDBJ databases">
        <authorList>
            <person name="Vijverberg K."/>
            <person name="Xiong W."/>
            <person name="Schranz E."/>
        </authorList>
    </citation>
    <scope>NUCLEOTIDE SEQUENCE</scope>
</reference>
<accession>A0AA36EK20</accession>
<organism evidence="1 2">
    <name type="scientific">Lactuca saligna</name>
    <name type="common">Willowleaf lettuce</name>
    <dbReference type="NCBI Taxonomy" id="75948"/>
    <lineage>
        <taxon>Eukaryota</taxon>
        <taxon>Viridiplantae</taxon>
        <taxon>Streptophyta</taxon>
        <taxon>Embryophyta</taxon>
        <taxon>Tracheophyta</taxon>
        <taxon>Spermatophyta</taxon>
        <taxon>Magnoliopsida</taxon>
        <taxon>eudicotyledons</taxon>
        <taxon>Gunneridae</taxon>
        <taxon>Pentapetalae</taxon>
        <taxon>asterids</taxon>
        <taxon>campanulids</taxon>
        <taxon>Asterales</taxon>
        <taxon>Asteraceae</taxon>
        <taxon>Cichorioideae</taxon>
        <taxon>Cichorieae</taxon>
        <taxon>Lactucinae</taxon>
        <taxon>Lactuca</taxon>
    </lineage>
</organism>
<evidence type="ECO:0000313" key="2">
    <source>
        <dbReference type="Proteomes" id="UP001177003"/>
    </source>
</evidence>
<dbReference type="AlphaFoldDB" id="A0AA36EK20"/>
<evidence type="ECO:0000313" key="1">
    <source>
        <dbReference type="EMBL" id="CAI9298899.1"/>
    </source>
</evidence>
<gene>
    <name evidence="1" type="ORF">LSALG_LOCUS37634</name>
</gene>
<sequence length="121" mass="14398">MWKVLSQKLTLLIKPRLNSTQKFKEVGPLKVEKANQLDQLKSLRFKHTLEEVEQKYNNSLDHHISTTTTMLKIHDNMINATNELLKQTHMCHEKKIQWLEKEIKKKDELNLIMQQVLIKLL</sequence>
<keyword evidence="2" id="KW-1185">Reference proteome</keyword>
<dbReference type="Proteomes" id="UP001177003">
    <property type="component" value="Chromosome 8"/>
</dbReference>
<dbReference type="EMBL" id="OX465084">
    <property type="protein sequence ID" value="CAI9298899.1"/>
    <property type="molecule type" value="Genomic_DNA"/>
</dbReference>
<protein>
    <submittedName>
        <fullName evidence="1">Uncharacterized protein</fullName>
    </submittedName>
</protein>
<proteinExistence type="predicted"/>
<name>A0AA36EK20_LACSI</name>